<comment type="caution">
    <text evidence="5">The sequence shown here is derived from an EMBL/GenBank/DDBJ whole genome shotgun (WGS) entry which is preliminary data.</text>
</comment>
<reference evidence="5 6" key="1">
    <citation type="submission" date="2019-09" db="EMBL/GenBank/DDBJ databases">
        <authorList>
            <person name="Khan S.A."/>
            <person name="Jeon C.O."/>
            <person name="Chun B.H."/>
            <person name="Jeong S.E."/>
        </authorList>
    </citation>
    <scope>NUCLEOTIDE SEQUENCE [LARGE SCALE GENOMIC DNA]</scope>
    <source>
        <strain evidence="5 6">KCTC 42508</strain>
    </source>
</reference>
<protein>
    <submittedName>
        <fullName evidence="5">Uncharacterized protein</fullName>
    </submittedName>
</protein>
<sequence>MKMKRLFLLTLTAVLILACNNDDTPSVIEEITEETEEETVEEEQEPQPSPEEILSAERAEIITEITADNEKVWRITSAIMTNSNGSFNITGAFNIVDDEFIFKNTVNATGKSEFEGSLVWNPGFAFDIEAVSEADALTELYASPAESTFDFAENSSTQIEAFNNNFVLDLSTQNPMATWDFGDNRSMELTLVPKLATDYQQVPSSMLEFTEAFTFASNFIDSGAPGMVGSLTSNSFYLANREYDPTLDANIEKIRKFDISSGSLSEKINPLLDFVSKQVNIIDDKIYVAGGQRINIYDLELQNDPVSTQDYGAALGIPFLGLSRFGTAVLGNKIYIVGGDLDNNLTDKILVFDTETQTLEEFATMPEPRSGARAEIVNDKLYIFGGQTAFFTPPAKDTIYIFDLNTSELTVEQLPTAIDFSFTGRTQNLIYVAGRIETVSTENMLLDREPYLGVYDTNTGVFTELETNLSSPNLETIHSMAVFNDKIYVVFGQGQAQEEGQFQTWSILSADI</sequence>
<name>A0A5B2TVJ7_9FLAO</name>
<keyword evidence="1" id="KW-0880">Kelch repeat</keyword>
<dbReference type="AlphaFoldDB" id="A0A5B2TVJ7"/>
<evidence type="ECO:0000256" key="1">
    <source>
        <dbReference type="ARBA" id="ARBA00022441"/>
    </source>
</evidence>
<feature type="compositionally biased region" description="Acidic residues" evidence="3">
    <location>
        <begin position="32"/>
        <end position="45"/>
    </location>
</feature>
<feature type="signal peptide" evidence="4">
    <location>
        <begin position="1"/>
        <end position="18"/>
    </location>
</feature>
<feature type="chain" id="PRO_5023002983" evidence="4">
    <location>
        <begin position="19"/>
        <end position="512"/>
    </location>
</feature>
<evidence type="ECO:0000256" key="2">
    <source>
        <dbReference type="ARBA" id="ARBA00022737"/>
    </source>
</evidence>
<dbReference type="PROSITE" id="PS51257">
    <property type="entry name" value="PROKAR_LIPOPROTEIN"/>
    <property type="match status" value="1"/>
</dbReference>
<dbReference type="SUPFAM" id="SSF117281">
    <property type="entry name" value="Kelch motif"/>
    <property type="match status" value="1"/>
</dbReference>
<keyword evidence="4" id="KW-0732">Signal</keyword>
<dbReference type="PANTHER" id="PTHR45632:SF3">
    <property type="entry name" value="KELCH-LIKE PROTEIN 32"/>
    <property type="match status" value="1"/>
</dbReference>
<accession>A0A5B2TVJ7</accession>
<dbReference type="InterPro" id="IPR006652">
    <property type="entry name" value="Kelch_1"/>
</dbReference>
<evidence type="ECO:0000256" key="3">
    <source>
        <dbReference type="SAM" id="MobiDB-lite"/>
    </source>
</evidence>
<dbReference type="PANTHER" id="PTHR45632">
    <property type="entry name" value="LD33804P"/>
    <property type="match status" value="1"/>
</dbReference>
<evidence type="ECO:0000256" key="4">
    <source>
        <dbReference type="SAM" id="SignalP"/>
    </source>
</evidence>
<proteinExistence type="predicted"/>
<dbReference type="Pfam" id="PF24681">
    <property type="entry name" value="Kelch_KLHDC2_KLHL20_DRC7"/>
    <property type="match status" value="1"/>
</dbReference>
<feature type="region of interest" description="Disordered" evidence="3">
    <location>
        <begin position="32"/>
        <end position="53"/>
    </location>
</feature>
<dbReference type="SMART" id="SM00612">
    <property type="entry name" value="Kelch"/>
    <property type="match status" value="1"/>
</dbReference>
<dbReference type="InterPro" id="IPR015915">
    <property type="entry name" value="Kelch-typ_b-propeller"/>
</dbReference>
<dbReference type="EMBL" id="VUOE01000001">
    <property type="protein sequence ID" value="KAA2218364.1"/>
    <property type="molecule type" value="Genomic_DNA"/>
</dbReference>
<keyword evidence="2" id="KW-0677">Repeat</keyword>
<evidence type="ECO:0000313" key="6">
    <source>
        <dbReference type="Proteomes" id="UP000323188"/>
    </source>
</evidence>
<gene>
    <name evidence="5" type="ORF">F0361_01715</name>
</gene>
<organism evidence="5 6">
    <name type="scientific">Maribacter flavus</name>
    <dbReference type="NCBI Taxonomy" id="1658664"/>
    <lineage>
        <taxon>Bacteria</taxon>
        <taxon>Pseudomonadati</taxon>
        <taxon>Bacteroidota</taxon>
        <taxon>Flavobacteriia</taxon>
        <taxon>Flavobacteriales</taxon>
        <taxon>Flavobacteriaceae</taxon>
        <taxon>Maribacter</taxon>
    </lineage>
</organism>
<evidence type="ECO:0000313" key="5">
    <source>
        <dbReference type="EMBL" id="KAA2218364.1"/>
    </source>
</evidence>
<dbReference type="Gene3D" id="2.120.10.80">
    <property type="entry name" value="Kelch-type beta propeller"/>
    <property type="match status" value="1"/>
</dbReference>
<dbReference type="Proteomes" id="UP000323188">
    <property type="component" value="Unassembled WGS sequence"/>
</dbReference>